<dbReference type="SUPFAM" id="SSF51735">
    <property type="entry name" value="NAD(P)-binding Rossmann-fold domains"/>
    <property type="match status" value="1"/>
</dbReference>
<dbReference type="Gene3D" id="3.40.50.720">
    <property type="entry name" value="NAD(P)-binding Rossmann-like Domain"/>
    <property type="match status" value="1"/>
</dbReference>
<proteinExistence type="inferred from homology"/>
<keyword evidence="2" id="KW-0560">Oxidoreductase</keyword>
<dbReference type="OrthoDB" id="158573at2"/>
<dbReference type="AlphaFoldDB" id="A0A5R9A2N8"/>
<feature type="domain" description="Ketoreductase" evidence="3">
    <location>
        <begin position="7"/>
        <end position="178"/>
    </location>
</feature>
<dbReference type="PROSITE" id="PS00061">
    <property type="entry name" value="ADH_SHORT"/>
    <property type="match status" value="1"/>
</dbReference>
<dbReference type="InterPro" id="IPR036291">
    <property type="entry name" value="NAD(P)-bd_dom_sf"/>
</dbReference>
<evidence type="ECO:0000313" key="4">
    <source>
        <dbReference type="EMBL" id="TLP72943.1"/>
    </source>
</evidence>
<gene>
    <name evidence="4" type="ORF">FEF27_10970</name>
</gene>
<dbReference type="InterPro" id="IPR057326">
    <property type="entry name" value="KR_dom"/>
</dbReference>
<keyword evidence="5" id="KW-1185">Reference proteome</keyword>
<protein>
    <submittedName>
        <fullName evidence="4">SDR family oxidoreductase</fullName>
    </submittedName>
</protein>
<comment type="similarity">
    <text evidence="1">Belongs to the short-chain dehydrogenases/reductases (SDR) family.</text>
</comment>
<evidence type="ECO:0000256" key="1">
    <source>
        <dbReference type="ARBA" id="ARBA00006484"/>
    </source>
</evidence>
<dbReference type="InterPro" id="IPR002347">
    <property type="entry name" value="SDR_fam"/>
</dbReference>
<name>A0A5R9A2N8_9MICC</name>
<dbReference type="PANTHER" id="PTHR44196">
    <property type="entry name" value="DEHYDROGENASE/REDUCTASE SDR FAMILY MEMBER 7B"/>
    <property type="match status" value="1"/>
</dbReference>
<dbReference type="EMBL" id="VAWA01000017">
    <property type="protein sequence ID" value="TLP72943.1"/>
    <property type="molecule type" value="Genomic_DNA"/>
</dbReference>
<evidence type="ECO:0000313" key="5">
    <source>
        <dbReference type="Proteomes" id="UP000306544"/>
    </source>
</evidence>
<dbReference type="NCBIfam" id="NF006073">
    <property type="entry name" value="PRK08219.1"/>
    <property type="match status" value="1"/>
</dbReference>
<dbReference type="SMART" id="SM00822">
    <property type="entry name" value="PKS_KR"/>
    <property type="match status" value="1"/>
</dbReference>
<accession>A0A5R9A2N8</accession>
<comment type="caution">
    <text evidence="4">The sequence shown here is derived from an EMBL/GenBank/DDBJ whole genome shotgun (WGS) entry which is preliminary data.</text>
</comment>
<dbReference type="GO" id="GO:0016020">
    <property type="term" value="C:membrane"/>
    <property type="evidence" value="ECO:0007669"/>
    <property type="project" value="TreeGrafter"/>
</dbReference>
<organism evidence="4 5">
    <name type="scientific">Nesterenkonia sphaerica</name>
    <dbReference type="NCBI Taxonomy" id="1804988"/>
    <lineage>
        <taxon>Bacteria</taxon>
        <taxon>Bacillati</taxon>
        <taxon>Actinomycetota</taxon>
        <taxon>Actinomycetes</taxon>
        <taxon>Micrococcales</taxon>
        <taxon>Micrococcaceae</taxon>
        <taxon>Nesterenkonia</taxon>
    </lineage>
</organism>
<dbReference type="PRINTS" id="PR00081">
    <property type="entry name" value="GDHRDH"/>
</dbReference>
<sequence length="225" mass="24186">METAVSRTALVTGASSGIGREVARQLAELGWRVIAVARNEQRLQDLAAEAPGVEPATADLTRFPYPDLIPERVDALVHAAGIVPVGTVEEATHEDWTSAFSLNVTAGAELVRQALPQLRRDRGTVVFVNSGAGVTPLPRNTLYGATKHALRALANGLRKDEENHGVRVTSVFPGPTDTPLFTGDVDRSELIQPATVARAIITAITASDDTQLTEIQVRPRREISW</sequence>
<dbReference type="Proteomes" id="UP000306544">
    <property type="component" value="Unassembled WGS sequence"/>
</dbReference>
<evidence type="ECO:0000256" key="2">
    <source>
        <dbReference type="ARBA" id="ARBA00023002"/>
    </source>
</evidence>
<reference evidence="4 5" key="1">
    <citation type="submission" date="2019-05" db="EMBL/GenBank/DDBJ databases">
        <title>Nesterenkonia sp. GY239, isolated from the Southern Atlantic Ocean.</title>
        <authorList>
            <person name="Zhang G."/>
        </authorList>
    </citation>
    <scope>NUCLEOTIDE SEQUENCE [LARGE SCALE GENOMIC DNA]</scope>
    <source>
        <strain evidence="4 5">GY239</strain>
    </source>
</reference>
<dbReference type="Pfam" id="PF00106">
    <property type="entry name" value="adh_short"/>
    <property type="match status" value="1"/>
</dbReference>
<dbReference type="InterPro" id="IPR020904">
    <property type="entry name" value="Sc_DH/Rdtase_CS"/>
</dbReference>
<evidence type="ECO:0000259" key="3">
    <source>
        <dbReference type="SMART" id="SM00822"/>
    </source>
</evidence>
<dbReference type="GO" id="GO:0016491">
    <property type="term" value="F:oxidoreductase activity"/>
    <property type="evidence" value="ECO:0007669"/>
    <property type="project" value="UniProtKB-KW"/>
</dbReference>
<dbReference type="PANTHER" id="PTHR44196:SF1">
    <property type="entry name" value="DEHYDROGENASE_REDUCTASE SDR FAMILY MEMBER 7B"/>
    <property type="match status" value="1"/>
</dbReference>